<dbReference type="PANTHER" id="PTHR15710:SF132">
    <property type="entry name" value="E3 UBIQUITIN-PROTEIN LIGASE MPSR1"/>
    <property type="match status" value="1"/>
</dbReference>
<comment type="caution">
    <text evidence="8">The sequence shown here is derived from an EMBL/GenBank/DDBJ whole genome shotgun (WGS) entry which is preliminary data.</text>
</comment>
<dbReference type="SMART" id="SM00184">
    <property type="entry name" value="RING"/>
    <property type="match status" value="1"/>
</dbReference>
<evidence type="ECO:0000313" key="8">
    <source>
        <dbReference type="EMBL" id="KAK4788931.1"/>
    </source>
</evidence>
<dbReference type="EMBL" id="JAXQNO010000011">
    <property type="protein sequence ID" value="KAK4788931.1"/>
    <property type="molecule type" value="Genomic_DNA"/>
</dbReference>
<dbReference type="PANTHER" id="PTHR15710">
    <property type="entry name" value="E3 UBIQUITIN-PROTEIN LIGASE PRAJA"/>
    <property type="match status" value="1"/>
</dbReference>
<comment type="catalytic activity">
    <reaction evidence="1">
        <text>S-ubiquitinyl-[E2 ubiquitin-conjugating enzyme]-L-cysteine + [acceptor protein]-L-lysine = [E2 ubiquitin-conjugating enzyme]-L-cysteine + N(6)-ubiquitinyl-[acceptor protein]-L-lysine.</text>
        <dbReference type="EC" id="2.3.2.27"/>
    </reaction>
</comment>
<keyword evidence="3" id="KW-0479">Metal-binding</keyword>
<keyword evidence="4 6" id="KW-0863">Zinc-finger</keyword>
<evidence type="ECO:0000256" key="1">
    <source>
        <dbReference type="ARBA" id="ARBA00000900"/>
    </source>
</evidence>
<evidence type="ECO:0000256" key="2">
    <source>
        <dbReference type="ARBA" id="ARBA00012483"/>
    </source>
</evidence>
<evidence type="ECO:0000256" key="6">
    <source>
        <dbReference type="PROSITE-ProRule" id="PRU00175"/>
    </source>
</evidence>
<dbReference type="InterPro" id="IPR013083">
    <property type="entry name" value="Znf_RING/FYVE/PHD"/>
</dbReference>
<dbReference type="SUPFAM" id="SSF57850">
    <property type="entry name" value="RING/U-box"/>
    <property type="match status" value="1"/>
</dbReference>
<dbReference type="Gene3D" id="3.30.40.10">
    <property type="entry name" value="Zinc/RING finger domain, C3HC4 (zinc finger)"/>
    <property type="match status" value="1"/>
</dbReference>
<name>A0AAN7M2U3_TRANT</name>
<evidence type="ECO:0000313" key="9">
    <source>
        <dbReference type="Proteomes" id="UP001346149"/>
    </source>
</evidence>
<dbReference type="GO" id="GO:0016567">
    <property type="term" value="P:protein ubiquitination"/>
    <property type="evidence" value="ECO:0007669"/>
    <property type="project" value="TreeGrafter"/>
</dbReference>
<dbReference type="PROSITE" id="PS50089">
    <property type="entry name" value="ZF_RING_2"/>
    <property type="match status" value="1"/>
</dbReference>
<evidence type="ECO:0000256" key="5">
    <source>
        <dbReference type="ARBA" id="ARBA00022833"/>
    </source>
</evidence>
<feature type="domain" description="RING-type" evidence="7">
    <location>
        <begin position="84"/>
        <end position="122"/>
    </location>
</feature>
<gene>
    <name evidence="8" type="ORF">SAY86_020250</name>
</gene>
<dbReference type="GO" id="GO:0008270">
    <property type="term" value="F:zinc ion binding"/>
    <property type="evidence" value="ECO:0007669"/>
    <property type="project" value="UniProtKB-KW"/>
</dbReference>
<keyword evidence="9" id="KW-1185">Reference proteome</keyword>
<reference evidence="8 9" key="1">
    <citation type="journal article" date="2023" name="Hortic Res">
        <title>Pangenome of water caltrop reveals structural variations and asymmetric subgenome divergence after allopolyploidization.</title>
        <authorList>
            <person name="Zhang X."/>
            <person name="Chen Y."/>
            <person name="Wang L."/>
            <person name="Yuan Y."/>
            <person name="Fang M."/>
            <person name="Shi L."/>
            <person name="Lu R."/>
            <person name="Comes H.P."/>
            <person name="Ma Y."/>
            <person name="Chen Y."/>
            <person name="Huang G."/>
            <person name="Zhou Y."/>
            <person name="Zheng Z."/>
            <person name="Qiu Y."/>
        </authorList>
    </citation>
    <scope>NUCLEOTIDE SEQUENCE [LARGE SCALE GENOMIC DNA]</scope>
    <source>
        <strain evidence="8">F231</strain>
    </source>
</reference>
<accession>A0AAN7M2U3</accession>
<dbReference type="Proteomes" id="UP001346149">
    <property type="component" value="Unassembled WGS sequence"/>
</dbReference>
<organism evidence="8 9">
    <name type="scientific">Trapa natans</name>
    <name type="common">Water chestnut</name>
    <dbReference type="NCBI Taxonomy" id="22666"/>
    <lineage>
        <taxon>Eukaryota</taxon>
        <taxon>Viridiplantae</taxon>
        <taxon>Streptophyta</taxon>
        <taxon>Embryophyta</taxon>
        <taxon>Tracheophyta</taxon>
        <taxon>Spermatophyta</taxon>
        <taxon>Magnoliopsida</taxon>
        <taxon>eudicotyledons</taxon>
        <taxon>Gunneridae</taxon>
        <taxon>Pentapetalae</taxon>
        <taxon>rosids</taxon>
        <taxon>malvids</taxon>
        <taxon>Myrtales</taxon>
        <taxon>Lythraceae</taxon>
        <taxon>Trapa</taxon>
    </lineage>
</organism>
<keyword evidence="5" id="KW-0862">Zinc</keyword>
<dbReference type="AlphaFoldDB" id="A0AAN7M2U3"/>
<dbReference type="Pfam" id="PF13639">
    <property type="entry name" value="zf-RING_2"/>
    <property type="match status" value="1"/>
</dbReference>
<dbReference type="GO" id="GO:0005737">
    <property type="term" value="C:cytoplasm"/>
    <property type="evidence" value="ECO:0007669"/>
    <property type="project" value="TreeGrafter"/>
</dbReference>
<sequence>MASEASDQTTFSSLFMPFLLGFAAMQQEQESGSRVVLINPLVVQSMAVIGVGHGPSAKDGPPPASEAAIEALRAVEADEERSECTICLEGWEAGKEMPCGHRFHGDCIERWLRIHGSCPVCRFRLPAADQEEEKKREEPRGGVEGRVWITFSFNFGEGRGSGSDTPADGA</sequence>
<proteinExistence type="predicted"/>
<evidence type="ECO:0000256" key="3">
    <source>
        <dbReference type="ARBA" id="ARBA00022723"/>
    </source>
</evidence>
<protein>
    <recommendedName>
        <fullName evidence="2">RING-type E3 ubiquitin transferase</fullName>
        <ecNumber evidence="2">2.3.2.27</ecNumber>
    </recommendedName>
</protein>
<dbReference type="GO" id="GO:0061630">
    <property type="term" value="F:ubiquitin protein ligase activity"/>
    <property type="evidence" value="ECO:0007669"/>
    <property type="project" value="UniProtKB-EC"/>
</dbReference>
<dbReference type="EC" id="2.3.2.27" evidence="2"/>
<evidence type="ECO:0000256" key="4">
    <source>
        <dbReference type="ARBA" id="ARBA00022771"/>
    </source>
</evidence>
<evidence type="ECO:0000259" key="7">
    <source>
        <dbReference type="PROSITE" id="PS50089"/>
    </source>
</evidence>
<dbReference type="InterPro" id="IPR001841">
    <property type="entry name" value="Znf_RING"/>
</dbReference>